<dbReference type="RefSeq" id="WP_029492618.1">
    <property type="nucleotide sequence ID" value="NZ_ATKF01000017.1"/>
</dbReference>
<protein>
    <recommendedName>
        <fullName evidence="5">Toxin-antitoxin system YwqK family antitoxin</fullName>
    </recommendedName>
</protein>
<evidence type="ECO:0000256" key="2">
    <source>
        <dbReference type="SAM" id="SignalP"/>
    </source>
</evidence>
<evidence type="ECO:0000313" key="3">
    <source>
        <dbReference type="EMBL" id="ALQ40202.1"/>
    </source>
</evidence>
<dbReference type="SUPFAM" id="SSF82185">
    <property type="entry name" value="Histone H3 K4-specific methyltransferase SET7/9 N-terminal domain"/>
    <property type="match status" value="1"/>
</dbReference>
<gene>
    <name evidence="3" type="ORF">RN87_06610</name>
</gene>
<proteinExistence type="predicted"/>
<dbReference type="Pfam" id="PF07661">
    <property type="entry name" value="MORN_2"/>
    <property type="match status" value="6"/>
</dbReference>
<keyword evidence="1" id="KW-1133">Transmembrane helix</keyword>
<dbReference type="EMBL" id="CP013331">
    <property type="protein sequence ID" value="ALQ40202.1"/>
    <property type="molecule type" value="Genomic_DNA"/>
</dbReference>
<feature type="transmembrane region" description="Helical" evidence="1">
    <location>
        <begin position="311"/>
        <end position="333"/>
    </location>
</feature>
<dbReference type="OrthoDB" id="86361at2"/>
<dbReference type="AlphaFoldDB" id="A0A0S2ZMS2"/>
<dbReference type="InterPro" id="IPR011652">
    <property type="entry name" value="MORN_2"/>
</dbReference>
<feature type="chain" id="PRO_5006608727" description="Toxin-antitoxin system YwqK family antitoxin" evidence="2">
    <location>
        <begin position="23"/>
        <end position="363"/>
    </location>
</feature>
<keyword evidence="2" id="KW-0732">Signal</keyword>
<dbReference type="Proteomes" id="UP000063275">
    <property type="component" value="Chromosome"/>
</dbReference>
<keyword evidence="1" id="KW-0812">Transmembrane</keyword>
<name>A0A0S2ZMS2_9FUSO</name>
<evidence type="ECO:0008006" key="5">
    <source>
        <dbReference type="Google" id="ProtNLM"/>
    </source>
</evidence>
<reference evidence="3 4" key="1">
    <citation type="submission" date="2015-11" db="EMBL/GenBank/DDBJ databases">
        <authorList>
            <person name="Zhang Y."/>
            <person name="Guo Z."/>
        </authorList>
    </citation>
    <scope>NUCLEOTIDE SEQUENCE [LARGE SCALE GENOMIC DNA]</scope>
    <source>
        <strain evidence="3 4">ChDC F174</strain>
    </source>
</reference>
<evidence type="ECO:0000256" key="1">
    <source>
        <dbReference type="SAM" id="Phobius"/>
    </source>
</evidence>
<dbReference type="PANTHER" id="PTHR33706:SF1">
    <property type="entry name" value="TPR REPEAT PROTEIN"/>
    <property type="match status" value="1"/>
</dbReference>
<evidence type="ECO:0000313" key="4">
    <source>
        <dbReference type="Proteomes" id="UP000063275"/>
    </source>
</evidence>
<feature type="signal peptide" evidence="2">
    <location>
        <begin position="1"/>
        <end position="22"/>
    </location>
</feature>
<dbReference type="PANTHER" id="PTHR33706">
    <property type="entry name" value="MORN VARIANT REPEAT PROTEIN"/>
    <property type="match status" value="1"/>
</dbReference>
<organism evidence="3">
    <name type="scientific">Fusobacterium hwasookii ChDC F174</name>
    <dbReference type="NCBI Taxonomy" id="1307442"/>
    <lineage>
        <taxon>Bacteria</taxon>
        <taxon>Fusobacteriati</taxon>
        <taxon>Fusobacteriota</taxon>
        <taxon>Fusobacteriia</taxon>
        <taxon>Fusobacteriales</taxon>
        <taxon>Fusobacteriaceae</taxon>
        <taxon>Fusobacterium</taxon>
    </lineage>
</organism>
<accession>A0A0S2ZMS2</accession>
<dbReference type="Gene3D" id="2.20.110.10">
    <property type="entry name" value="Histone H3 K4-specific methyltransferase SET7/9 N-terminal domain"/>
    <property type="match status" value="2"/>
</dbReference>
<sequence>MKKSFIIYIFIIFLLSSFNLFAEREVDIDKIKYDDKKELGYVEGEKEPFTGIAKDYYEDKSLKVEFPYKNGRIEGKAKAYYPSGKFKSEAFFVDDLLQGKSVGYYENGNLQYEDNYKDDELDGLIKEYYENGQIKSETYYKSGNLDGPATEYYENGQVYIQESYKDGELDGESFNFNEDGSLRSKAVYKNGELVGDIIQGGVGSVVAGEVLDTEETSVPTENENVESKLKYYTGIFAFWTVVIGLIAYTILKIFTAFPKTNNLTEEQRNRIFKILMKYDEHKEGLFSAYRLNGVGTGYYRIRSMMVDNQKLYIYAKMFSILYIPTPITLGYLLCYDKKQILASFSNSTFKEAKKEIQENVLYL</sequence>
<keyword evidence="1" id="KW-0472">Membrane</keyword>
<feature type="transmembrane region" description="Helical" evidence="1">
    <location>
        <begin position="231"/>
        <end position="251"/>
    </location>
</feature>
<dbReference type="KEGG" id="fhw:RN87_06610"/>